<keyword evidence="1" id="KW-0862">Zinc</keyword>
<dbReference type="Proteomes" id="UP000663873">
    <property type="component" value="Unassembled WGS sequence"/>
</dbReference>
<reference evidence="4" key="1">
    <citation type="submission" date="2021-02" db="EMBL/GenBank/DDBJ databases">
        <authorList>
            <person name="Nowell W R."/>
        </authorList>
    </citation>
    <scope>NUCLEOTIDE SEQUENCE</scope>
</reference>
<feature type="non-terminal residue" evidence="4">
    <location>
        <position position="216"/>
    </location>
</feature>
<keyword evidence="5" id="KW-1185">Reference proteome</keyword>
<sequence>KHKGECHGVYTDYIKSLQKSANESPVKNNTSRPMQIPSNNSNMLLINPFYLPQTTDIKPMFCGKNNNGIASSSSSPTTPTLSNLFPTVDATKISPQRTIRRCNLCQQEFRNKALLRIHMTTMHSNETNKKNLINKQNIKQSPTPTLPMSPSSNLGFLQPYVDTTSSLAHKLVAGQASQASYGILHDSYFCAKMADRVVCEICNKQVCNKYFLKTHK</sequence>
<gene>
    <name evidence="4" type="ORF">UJA718_LOCUS37334</name>
</gene>
<evidence type="ECO:0000313" key="5">
    <source>
        <dbReference type="Proteomes" id="UP000663873"/>
    </source>
</evidence>
<dbReference type="InterPro" id="IPR013087">
    <property type="entry name" value="Znf_C2H2_type"/>
</dbReference>
<dbReference type="Pfam" id="PF00096">
    <property type="entry name" value="zf-C2H2"/>
    <property type="match status" value="1"/>
</dbReference>
<evidence type="ECO:0000256" key="1">
    <source>
        <dbReference type="PROSITE-ProRule" id="PRU00042"/>
    </source>
</evidence>
<evidence type="ECO:0000259" key="3">
    <source>
        <dbReference type="PROSITE" id="PS50157"/>
    </source>
</evidence>
<dbReference type="PROSITE" id="PS50157">
    <property type="entry name" value="ZINC_FINGER_C2H2_2"/>
    <property type="match status" value="1"/>
</dbReference>
<evidence type="ECO:0000313" key="4">
    <source>
        <dbReference type="EMBL" id="CAF4722658.1"/>
    </source>
</evidence>
<dbReference type="PROSITE" id="PS00028">
    <property type="entry name" value="ZINC_FINGER_C2H2_1"/>
    <property type="match status" value="1"/>
</dbReference>
<accession>A0A821JU45</accession>
<feature type="region of interest" description="Disordered" evidence="2">
    <location>
        <begin position="20"/>
        <end position="39"/>
    </location>
</feature>
<dbReference type="AlphaFoldDB" id="A0A821JU45"/>
<feature type="non-terminal residue" evidence="4">
    <location>
        <position position="1"/>
    </location>
</feature>
<protein>
    <recommendedName>
        <fullName evidence="3">C2H2-type domain-containing protein</fullName>
    </recommendedName>
</protein>
<keyword evidence="1" id="KW-0479">Metal-binding</keyword>
<dbReference type="GO" id="GO:0008270">
    <property type="term" value="F:zinc ion binding"/>
    <property type="evidence" value="ECO:0007669"/>
    <property type="project" value="UniProtKB-KW"/>
</dbReference>
<dbReference type="PANTHER" id="PTHR21190:SF1">
    <property type="entry name" value="GH10077P"/>
    <property type="match status" value="1"/>
</dbReference>
<comment type="caution">
    <text evidence="4">The sequence shown here is derived from an EMBL/GenBank/DDBJ whole genome shotgun (WGS) entry which is preliminary data.</text>
</comment>
<keyword evidence="1" id="KW-0863">Zinc-finger</keyword>
<name>A0A821JU45_9BILA</name>
<dbReference type="PANTHER" id="PTHR21190">
    <property type="entry name" value="GH10077P"/>
    <property type="match status" value="1"/>
</dbReference>
<proteinExistence type="predicted"/>
<evidence type="ECO:0000256" key="2">
    <source>
        <dbReference type="SAM" id="MobiDB-lite"/>
    </source>
</evidence>
<feature type="domain" description="C2H2-type" evidence="3">
    <location>
        <begin position="100"/>
        <end position="128"/>
    </location>
</feature>
<dbReference type="EMBL" id="CAJOBP010036983">
    <property type="protein sequence ID" value="CAF4722658.1"/>
    <property type="molecule type" value="Genomic_DNA"/>
</dbReference>
<organism evidence="4 5">
    <name type="scientific">Rotaria socialis</name>
    <dbReference type="NCBI Taxonomy" id="392032"/>
    <lineage>
        <taxon>Eukaryota</taxon>
        <taxon>Metazoa</taxon>
        <taxon>Spiralia</taxon>
        <taxon>Gnathifera</taxon>
        <taxon>Rotifera</taxon>
        <taxon>Eurotatoria</taxon>
        <taxon>Bdelloidea</taxon>
        <taxon>Philodinida</taxon>
        <taxon>Philodinidae</taxon>
        <taxon>Rotaria</taxon>
    </lineage>
</organism>